<dbReference type="Pfam" id="PF07676">
    <property type="entry name" value="PD40"/>
    <property type="match status" value="3"/>
</dbReference>
<reference evidence="3" key="1">
    <citation type="journal article" date="2014" name="Int. J. Syst. Evol. Microbiol.">
        <title>Complete genome sequence of Corynebacterium casei LMG S-19264T (=DSM 44701T), isolated from a smear-ripened cheese.</title>
        <authorList>
            <consortium name="US DOE Joint Genome Institute (JGI-PGF)"/>
            <person name="Walter F."/>
            <person name="Albersmeier A."/>
            <person name="Kalinowski J."/>
            <person name="Ruckert C."/>
        </authorList>
    </citation>
    <scope>NUCLEOTIDE SEQUENCE</scope>
    <source>
        <strain evidence="3">KCTC 12711</strain>
    </source>
</reference>
<dbReference type="Pfam" id="PF01979">
    <property type="entry name" value="Amidohydro_1"/>
    <property type="match status" value="1"/>
</dbReference>
<dbReference type="RefSeq" id="WP_189398197.1">
    <property type="nucleotide sequence ID" value="NZ_BMXA01000001.1"/>
</dbReference>
<dbReference type="SUPFAM" id="SSF51556">
    <property type="entry name" value="Metallo-dependent hydrolases"/>
    <property type="match status" value="1"/>
</dbReference>
<dbReference type="EMBL" id="BMXA01000001">
    <property type="protein sequence ID" value="GGZ97735.1"/>
    <property type="molecule type" value="Genomic_DNA"/>
</dbReference>
<dbReference type="InterPro" id="IPR051781">
    <property type="entry name" value="Metallo-dep_Hydrolase"/>
</dbReference>
<dbReference type="AlphaFoldDB" id="A0A918VHS8"/>
<reference evidence="3" key="2">
    <citation type="submission" date="2020-09" db="EMBL/GenBank/DDBJ databases">
        <authorList>
            <person name="Sun Q."/>
            <person name="Kim S."/>
        </authorList>
    </citation>
    <scope>NUCLEOTIDE SEQUENCE</scope>
    <source>
        <strain evidence="3">KCTC 12711</strain>
    </source>
</reference>
<evidence type="ECO:0000259" key="2">
    <source>
        <dbReference type="Pfam" id="PF01979"/>
    </source>
</evidence>
<evidence type="ECO:0000313" key="4">
    <source>
        <dbReference type="Proteomes" id="UP000614811"/>
    </source>
</evidence>
<dbReference type="Gene3D" id="2.30.40.10">
    <property type="entry name" value="Urease, subunit C, domain 1"/>
    <property type="match status" value="2"/>
</dbReference>
<dbReference type="Gene3D" id="3.20.20.140">
    <property type="entry name" value="Metal-dependent hydrolases"/>
    <property type="match status" value="1"/>
</dbReference>
<organism evidence="3 4">
    <name type="scientific">Arenicella chitinivorans</name>
    <dbReference type="NCBI Taxonomy" id="1329800"/>
    <lineage>
        <taxon>Bacteria</taxon>
        <taxon>Pseudomonadati</taxon>
        <taxon>Pseudomonadota</taxon>
        <taxon>Gammaproteobacteria</taxon>
        <taxon>Arenicellales</taxon>
        <taxon>Arenicellaceae</taxon>
        <taxon>Arenicella</taxon>
    </lineage>
</organism>
<dbReference type="SUPFAM" id="SSF51338">
    <property type="entry name" value="Composite domain of metallo-dependent hydrolases"/>
    <property type="match status" value="1"/>
</dbReference>
<protein>
    <submittedName>
        <fullName evidence="3">Bifunctional TolB-family protein/amidohydrolase</fullName>
    </submittedName>
</protein>
<dbReference type="Gene3D" id="2.120.10.60">
    <property type="entry name" value="Tricorn protease N-terminal domain"/>
    <property type="match status" value="1"/>
</dbReference>
<dbReference type="Proteomes" id="UP000614811">
    <property type="component" value="Unassembled WGS sequence"/>
</dbReference>
<dbReference type="GO" id="GO:0016810">
    <property type="term" value="F:hydrolase activity, acting on carbon-nitrogen (but not peptide) bonds"/>
    <property type="evidence" value="ECO:0007669"/>
    <property type="project" value="InterPro"/>
</dbReference>
<dbReference type="InterPro" id="IPR011059">
    <property type="entry name" value="Metal-dep_hydrolase_composite"/>
</dbReference>
<proteinExistence type="predicted"/>
<keyword evidence="4" id="KW-1185">Reference proteome</keyword>
<evidence type="ECO:0000313" key="3">
    <source>
        <dbReference type="EMBL" id="GGZ97735.1"/>
    </source>
</evidence>
<feature type="domain" description="Amidohydrolase-related" evidence="2">
    <location>
        <begin position="821"/>
        <end position="1052"/>
    </location>
</feature>
<gene>
    <name evidence="3" type="ORF">GCM10008090_02570</name>
</gene>
<sequence>MRINRIANRFSCVVLALLSWPSFVLGWDVSDTGQPYTDAAFRLEEGTWMSVDVHPDGDLLVFDLLGDIYTLPTTGGLATLVHGGPAMVRMPRFSPDGNLLLYVSDESGSDNAWVSRLDGSQARQVTRETKDVLTNVVWSPEGQYIAATKLSSAYSDLFTSELRGYHLGGGAGWPIVESPSAFQNITEAQFSPDGRYLYNTHKVGGPEGTGVYIDANHTVHAVMQRDLKTGKTKELLKGFGGATTAQVSPDGKTIAFVRRVKAKTILFVYDLETGEQRPVYDQLDRDLQGEWIAQGTYYPQYSWFPDGRFIAIWGKGKLYKVDTHTASANVIPFTVDAKHRITQATRFDASAAIQTDTVAVKAIRHLAVSPDQQTIVFNALGRLWHKSLPNGKPERLTKSRAFEFEPAYSSDGKQIAYVEWDDEKGSVIRVMSAAGGNARAVIKSRGVIREPVFSHDGQTLAYRVQDDSKCMGGFGNDSGVFLLDIRTKTSPVLVAKSGVKLQFSPDDRRLFLQHSSYQNGAVVTELQSVNLRGYEKRTHAVLSGADRTELSVSPNLKWIGFKQQQSYYAMPLNDAGGAMNVSANAPATPLVRLSDEGGYNLAWASDSERLYWLLGDTLNSFSVDDLAYSAPVSIDLTVERDVPKGMLAFTGARIITMSDRDVIENGTVLVDGDRIAAVGPVDQVEIPKSAKVIPSHGKTIMPGLINMHGHVESCYYESTGGIPQKQAALYASLAFGVTTNFDPYSSELSSYSSGEMQRAGVIVSPRTVSVGSVVYGRPGKVDSVYTPISNLADAEKVMTRKRALGGSTIKSYRQPLRSQRQQLVKAARAAGIMVSVEGESHFYNNISSILDGHNTVEHNLPVANYYDDVVQLFAHSETASTPTLVALFGEILGENYIYQTTRTWEDPRIDSFVPEVTSGYSPLGIQYAAPLYARGMTSLHADDERWDIGFRSVARSTKKLDDAGVLVNVGSHSQVQGMAMHWEMQLLNEGGMSNERVLRAATLNGATTLGLNQVLGSLEVGKLADLIVLDKNPLDNILNTKSVRQTMVGGRLYDSYSMDEIGNYNRPRSKFYWEQPDHTHSGWNRAASGQ</sequence>
<name>A0A918VHS8_9GAMM</name>
<feature type="signal peptide" evidence="1">
    <location>
        <begin position="1"/>
        <end position="26"/>
    </location>
</feature>
<dbReference type="InterPro" id="IPR011659">
    <property type="entry name" value="WD40"/>
</dbReference>
<dbReference type="PANTHER" id="PTHR43135:SF3">
    <property type="entry name" value="ALPHA-D-RIBOSE 1-METHYLPHOSPHONATE 5-TRIPHOSPHATE DIPHOSPHATASE"/>
    <property type="match status" value="1"/>
</dbReference>
<dbReference type="PANTHER" id="PTHR43135">
    <property type="entry name" value="ALPHA-D-RIBOSE 1-METHYLPHOSPHONATE 5-TRIPHOSPHATE DIPHOSPHATASE"/>
    <property type="match status" value="1"/>
</dbReference>
<dbReference type="SUPFAM" id="SSF69304">
    <property type="entry name" value="Tricorn protease N-terminal domain"/>
    <property type="match status" value="1"/>
</dbReference>
<dbReference type="InterPro" id="IPR011042">
    <property type="entry name" value="6-blade_b-propeller_TolB-like"/>
</dbReference>
<keyword evidence="1" id="KW-0732">Signal</keyword>
<comment type="caution">
    <text evidence="3">The sequence shown here is derived from an EMBL/GenBank/DDBJ whole genome shotgun (WGS) entry which is preliminary data.</text>
</comment>
<dbReference type="InterPro" id="IPR006680">
    <property type="entry name" value="Amidohydro-rel"/>
</dbReference>
<dbReference type="InterPro" id="IPR032466">
    <property type="entry name" value="Metal_Hydrolase"/>
</dbReference>
<feature type="chain" id="PRO_5037939397" evidence="1">
    <location>
        <begin position="27"/>
        <end position="1090"/>
    </location>
</feature>
<accession>A0A918VHS8</accession>
<dbReference type="SUPFAM" id="SSF82171">
    <property type="entry name" value="DPP6 N-terminal domain-like"/>
    <property type="match status" value="1"/>
</dbReference>
<dbReference type="Gene3D" id="2.120.10.30">
    <property type="entry name" value="TolB, C-terminal domain"/>
    <property type="match status" value="2"/>
</dbReference>
<evidence type="ECO:0000256" key="1">
    <source>
        <dbReference type="SAM" id="SignalP"/>
    </source>
</evidence>